<dbReference type="GO" id="GO:0001228">
    <property type="term" value="F:DNA-binding transcription activator activity, RNA polymerase II-specific"/>
    <property type="evidence" value="ECO:0007669"/>
    <property type="project" value="TreeGrafter"/>
</dbReference>
<dbReference type="PROSITE" id="PS00463">
    <property type="entry name" value="ZN2_CY6_FUNGAL_1"/>
    <property type="match status" value="1"/>
</dbReference>
<dbReference type="CDD" id="cd00067">
    <property type="entry name" value="GAL4"/>
    <property type="match status" value="1"/>
</dbReference>
<protein>
    <recommendedName>
        <fullName evidence="3">Zn(2)-C6 fungal-type domain-containing protein</fullName>
    </recommendedName>
</protein>
<gene>
    <name evidence="4" type="ORF">VSDG_00728</name>
</gene>
<dbReference type="InterPro" id="IPR021858">
    <property type="entry name" value="Fun_TF"/>
</dbReference>
<dbReference type="Proteomes" id="UP000284375">
    <property type="component" value="Unassembled WGS sequence"/>
</dbReference>
<dbReference type="Pfam" id="PF11951">
    <property type="entry name" value="Fungal_trans_2"/>
    <property type="match status" value="1"/>
</dbReference>
<feature type="region of interest" description="Disordered" evidence="2">
    <location>
        <begin position="107"/>
        <end position="141"/>
    </location>
</feature>
<dbReference type="Pfam" id="PF00172">
    <property type="entry name" value="Zn_clus"/>
    <property type="match status" value="1"/>
</dbReference>
<dbReference type="SUPFAM" id="SSF57701">
    <property type="entry name" value="Zn2/Cys6 DNA-binding domain"/>
    <property type="match status" value="1"/>
</dbReference>
<dbReference type="Gene3D" id="4.10.240.10">
    <property type="entry name" value="Zn(2)-C6 fungal-type DNA-binding domain"/>
    <property type="match status" value="1"/>
</dbReference>
<evidence type="ECO:0000256" key="1">
    <source>
        <dbReference type="ARBA" id="ARBA00023242"/>
    </source>
</evidence>
<dbReference type="AlphaFoldDB" id="A0A423WL52"/>
<reference evidence="4 5" key="1">
    <citation type="submission" date="2015-09" db="EMBL/GenBank/DDBJ databases">
        <title>Host preference determinants of Valsa canker pathogens revealed by comparative genomics.</title>
        <authorList>
            <person name="Yin Z."/>
            <person name="Huang L."/>
        </authorList>
    </citation>
    <scope>NUCLEOTIDE SEQUENCE [LARGE SCALE GENOMIC DNA]</scope>
    <source>
        <strain evidence="4 5">YSFL</strain>
    </source>
</reference>
<dbReference type="OrthoDB" id="5419315at2759"/>
<dbReference type="InterPro" id="IPR036864">
    <property type="entry name" value="Zn2-C6_fun-type_DNA-bd_sf"/>
</dbReference>
<feature type="region of interest" description="Disordered" evidence="2">
    <location>
        <begin position="50"/>
        <end position="90"/>
    </location>
</feature>
<proteinExistence type="predicted"/>
<keyword evidence="5" id="KW-1185">Reference proteome</keyword>
<dbReference type="InterPro" id="IPR001138">
    <property type="entry name" value="Zn2Cys6_DnaBD"/>
</dbReference>
<dbReference type="STRING" id="252740.A0A423WL52"/>
<dbReference type="InterPro" id="IPR053157">
    <property type="entry name" value="Sterol_Uptake_Regulator"/>
</dbReference>
<evidence type="ECO:0000313" key="5">
    <source>
        <dbReference type="Proteomes" id="UP000284375"/>
    </source>
</evidence>
<sequence>MATEGKPYHAKRPHRKSRLGCHNCKLRRVKCDEAKPSCRNCTLRKVTCAYPSSSHPPPQQPGTGPALASSPPSGLSGAVTGPASAGASAFPASPLSMRTAVSPAVTPSSLLLTQRPSPAPSFGSRRGSDRGSSNSSDSTELIMVDEPPVRFAGADEHDMRLLWFYTTETYASFAVESSRLHHVDDILRSDIVRLAFQSPFLMDCILGLSAMHMQSLQMMVPVSKAITYRARAFFGYRKAIERAQPKDYPALLACSLLLCVLSTELFREPDMKPLYVIDWMVVWRGIGLIMEFVPAEALFSSGLDKLFSRPAFNLNKAARYIPNNLLFMIMSIEEGDEDSAHVEAYYGALKFLGGLYLEMEAGISPVLNLRIITFFTFLPRPFIELSRKHRPRALIIIAHYLAFLKMVENVWWLVGIADRGLQDIIDHVGPEWQSLLTVPRAAVGLYDKVELAKLIKGNHAWEPAEFDQVALHPNNLSMVNNVGEEVVYDKQRGWVPLARTTAQDSSSLGSQHYPSPPAV</sequence>
<dbReference type="PROSITE" id="PS50048">
    <property type="entry name" value="ZN2_CY6_FUNGAL_2"/>
    <property type="match status" value="1"/>
</dbReference>
<feature type="domain" description="Zn(2)-C6 fungal-type" evidence="3">
    <location>
        <begin position="20"/>
        <end position="50"/>
    </location>
</feature>
<dbReference type="SMART" id="SM00066">
    <property type="entry name" value="GAL4"/>
    <property type="match status" value="1"/>
</dbReference>
<accession>A0A423WL52</accession>
<name>A0A423WL52_CYTCH</name>
<organism evidence="4 5">
    <name type="scientific">Cytospora chrysosperma</name>
    <name type="common">Cytospora canker fungus</name>
    <name type="synonym">Sphaeria chrysosperma</name>
    <dbReference type="NCBI Taxonomy" id="252740"/>
    <lineage>
        <taxon>Eukaryota</taxon>
        <taxon>Fungi</taxon>
        <taxon>Dikarya</taxon>
        <taxon>Ascomycota</taxon>
        <taxon>Pezizomycotina</taxon>
        <taxon>Sordariomycetes</taxon>
        <taxon>Sordariomycetidae</taxon>
        <taxon>Diaporthales</taxon>
        <taxon>Cytosporaceae</taxon>
        <taxon>Cytospora</taxon>
    </lineage>
</organism>
<dbReference type="EMBL" id="LJZO01000002">
    <property type="protein sequence ID" value="ROW04135.1"/>
    <property type="molecule type" value="Genomic_DNA"/>
</dbReference>
<evidence type="ECO:0000313" key="4">
    <source>
        <dbReference type="EMBL" id="ROW04135.1"/>
    </source>
</evidence>
<feature type="compositionally biased region" description="Low complexity" evidence="2">
    <location>
        <begin position="121"/>
        <end position="138"/>
    </location>
</feature>
<dbReference type="PANTHER" id="PTHR47784">
    <property type="entry name" value="STEROL UPTAKE CONTROL PROTEIN 2"/>
    <property type="match status" value="1"/>
</dbReference>
<comment type="caution">
    <text evidence="4">The sequence shown here is derived from an EMBL/GenBank/DDBJ whole genome shotgun (WGS) entry which is preliminary data.</text>
</comment>
<dbReference type="PANTHER" id="PTHR47784:SF5">
    <property type="entry name" value="STEROL UPTAKE CONTROL PROTEIN 2"/>
    <property type="match status" value="1"/>
</dbReference>
<keyword evidence="1" id="KW-0539">Nucleus</keyword>
<feature type="compositionally biased region" description="Low complexity" evidence="2">
    <location>
        <begin position="61"/>
        <end position="90"/>
    </location>
</feature>
<evidence type="ECO:0000259" key="3">
    <source>
        <dbReference type="PROSITE" id="PS50048"/>
    </source>
</evidence>
<evidence type="ECO:0000256" key="2">
    <source>
        <dbReference type="SAM" id="MobiDB-lite"/>
    </source>
</evidence>
<feature type="compositionally biased region" description="Polar residues" evidence="2">
    <location>
        <begin position="107"/>
        <end position="116"/>
    </location>
</feature>
<dbReference type="GO" id="GO:0008270">
    <property type="term" value="F:zinc ion binding"/>
    <property type="evidence" value="ECO:0007669"/>
    <property type="project" value="InterPro"/>
</dbReference>